<feature type="domain" description="MYND-type" evidence="6">
    <location>
        <begin position="1118"/>
        <end position="1158"/>
    </location>
</feature>
<proteinExistence type="predicted"/>
<dbReference type="Proteomes" id="UP001275084">
    <property type="component" value="Unassembled WGS sequence"/>
</dbReference>
<dbReference type="SUPFAM" id="SSF144232">
    <property type="entry name" value="HIT/MYND zinc finger-like"/>
    <property type="match status" value="1"/>
</dbReference>
<feature type="region of interest" description="Disordered" evidence="5">
    <location>
        <begin position="942"/>
        <end position="963"/>
    </location>
</feature>
<evidence type="ECO:0000313" key="7">
    <source>
        <dbReference type="EMBL" id="KAK3348856.1"/>
    </source>
</evidence>
<evidence type="ECO:0000256" key="5">
    <source>
        <dbReference type="SAM" id="MobiDB-lite"/>
    </source>
</evidence>
<accession>A0AAJ0HE06</accession>
<evidence type="ECO:0000259" key="6">
    <source>
        <dbReference type="PROSITE" id="PS50865"/>
    </source>
</evidence>
<dbReference type="PROSITE" id="PS01360">
    <property type="entry name" value="ZF_MYND_1"/>
    <property type="match status" value="2"/>
</dbReference>
<protein>
    <recommendedName>
        <fullName evidence="6">MYND-type domain-containing protein</fullName>
    </recommendedName>
</protein>
<dbReference type="Pfam" id="PF14441">
    <property type="entry name" value="OTT_1508_deam"/>
    <property type="match status" value="1"/>
</dbReference>
<organism evidence="7 8">
    <name type="scientific">Lasiosphaeria hispida</name>
    <dbReference type="NCBI Taxonomy" id="260671"/>
    <lineage>
        <taxon>Eukaryota</taxon>
        <taxon>Fungi</taxon>
        <taxon>Dikarya</taxon>
        <taxon>Ascomycota</taxon>
        <taxon>Pezizomycotina</taxon>
        <taxon>Sordariomycetes</taxon>
        <taxon>Sordariomycetidae</taxon>
        <taxon>Sordariales</taxon>
        <taxon>Lasiosphaeriaceae</taxon>
        <taxon>Lasiosphaeria</taxon>
    </lineage>
</organism>
<dbReference type="EMBL" id="JAUIQD010000005">
    <property type="protein sequence ID" value="KAK3348856.1"/>
    <property type="molecule type" value="Genomic_DNA"/>
</dbReference>
<dbReference type="InterPro" id="IPR027796">
    <property type="entry name" value="OTT_1508_deam-like"/>
</dbReference>
<keyword evidence="3" id="KW-0862">Zinc</keyword>
<dbReference type="Gene3D" id="6.10.140.2220">
    <property type="match status" value="1"/>
</dbReference>
<dbReference type="AlphaFoldDB" id="A0AAJ0HE06"/>
<feature type="compositionally biased region" description="Polar residues" evidence="5">
    <location>
        <begin position="504"/>
        <end position="514"/>
    </location>
</feature>
<comment type="caution">
    <text evidence="7">The sequence shown here is derived from an EMBL/GenBank/DDBJ whole genome shotgun (WGS) entry which is preliminary data.</text>
</comment>
<keyword evidence="8" id="KW-1185">Reference proteome</keyword>
<dbReference type="InterPro" id="IPR002893">
    <property type="entry name" value="Znf_MYND"/>
</dbReference>
<reference evidence="7" key="1">
    <citation type="journal article" date="2023" name="Mol. Phylogenet. Evol.">
        <title>Genome-scale phylogeny and comparative genomics of the fungal order Sordariales.</title>
        <authorList>
            <person name="Hensen N."/>
            <person name="Bonometti L."/>
            <person name="Westerberg I."/>
            <person name="Brannstrom I.O."/>
            <person name="Guillou S."/>
            <person name="Cros-Aarteil S."/>
            <person name="Calhoun S."/>
            <person name="Haridas S."/>
            <person name="Kuo A."/>
            <person name="Mondo S."/>
            <person name="Pangilinan J."/>
            <person name="Riley R."/>
            <person name="LaButti K."/>
            <person name="Andreopoulos B."/>
            <person name="Lipzen A."/>
            <person name="Chen C."/>
            <person name="Yan M."/>
            <person name="Daum C."/>
            <person name="Ng V."/>
            <person name="Clum A."/>
            <person name="Steindorff A."/>
            <person name="Ohm R.A."/>
            <person name="Martin F."/>
            <person name="Silar P."/>
            <person name="Natvig D.O."/>
            <person name="Lalanne C."/>
            <person name="Gautier V."/>
            <person name="Ament-Velasquez S.L."/>
            <person name="Kruys A."/>
            <person name="Hutchinson M.I."/>
            <person name="Powell A.J."/>
            <person name="Barry K."/>
            <person name="Miller A.N."/>
            <person name="Grigoriev I.V."/>
            <person name="Debuchy R."/>
            <person name="Gladieux P."/>
            <person name="Hiltunen Thoren M."/>
            <person name="Johannesson H."/>
        </authorList>
    </citation>
    <scope>NUCLEOTIDE SEQUENCE</scope>
    <source>
        <strain evidence="7">CBS 955.72</strain>
    </source>
</reference>
<keyword evidence="2 4" id="KW-0863">Zinc-finger</keyword>
<evidence type="ECO:0000313" key="8">
    <source>
        <dbReference type="Proteomes" id="UP001275084"/>
    </source>
</evidence>
<sequence length="1189" mass="133694">MSQSFGWEPNGVGRVRFQALIKLLHLRHNGQIERPTRLESVQLSSDTDDAVAEAADDDSTKAMTLADSNSDYLQRSFLDRLAELVADQKGGRHVAATMMVTTQDSVTVLVAKNDKFGARDGKFLGDVGAQLQLIAKSTSSGRQEGGDQDALWKTLLVHYETRIQGYITDFRPLLRGFKQAKGQIAQGLTVNLSLASHLIDLHEVVFGQHASTLDRNQTIIFRAHYMYKTFSEGDFARLSFPQSGKIRDSLGFLGRLRTAFFVLVRAAERLPNFSELRIRPVEHQGLIKAETKDGTSTPRIPEWTLAKLFQHLGSPLEDDRARALLGSTGRKTRWTKNKLLQAFDNLKSSTWQVHAEMQLLPSYMEVMSTNSSVFEYIGCSKKSCFLCWHFLDLLGGIKTRGCHGKLYSLWDIPDFQCVAAVQEKVTRAMLNLESLVKREILNQEAGFLPHSKESSIGGSSIETRIPGSDRLLMSDTVLSHLRGQRESLAFRAASAEEPPREDAMTTSDATSPSNNVENVVGSCDECCETTSRKCSHCRGAWFCSVWCEDQSFRHVFKCNRRSITTADTLREDCLKDRLPDDPQTCEDYGFRRCANSAEMCKLLGLYQGIFGVRRISSQEVHTWRTQGLLAEKIIGLFSAIPEDCRGGYYKWFLDHRYVLEVEDDADEEEAVWIKIATRDMEERQEEAKAYLDPSDQNKTIDGLEPFAKQYCFLFLVTTLGNEHMGPVEEGLDFWFDFGFVACPGRTAESNLGLAYHKLFTGNKFRRGDHISLRKGYHGPRDGSTCSFEDFWKAWEAGCLMELFDRHDISVSSSAREFMSYPAKSPRPSVWKLKKFLEFGGTQILTADPAMNAAAIEYGLHPGLDARTRLDLHQFYSRLFQGHVDPSVIDRARAERKLCELAEEWAGTNVGERVKRVLGGVPYDAGTQLEIPCSRGRRFSTNAAMQQHQRDSPLHLGVGSGSAGATSGKTLEKQQYANFRDKTIFPDFAGLPDESHINMDFYRTTNGVHFFPRKHWCFMAEIVSVESLPRLRLTVKSGTTRVPIAFYTPDSGAEIANQAQVGYTVAVLYARQHSSIDLTTGIPVEEVDAAKIIPVKLAELLALSDRVRKYSTQGSDTTCHGCDERKASLRKCSRCSMFWYCGKTCQTTGWTNKGHKNDCKVIRTCGLRAMLLLDWNRFEDFTGFPLPEPK</sequence>
<dbReference type="PROSITE" id="PS50865">
    <property type="entry name" value="ZF_MYND_2"/>
    <property type="match status" value="1"/>
</dbReference>
<evidence type="ECO:0000256" key="1">
    <source>
        <dbReference type="ARBA" id="ARBA00022723"/>
    </source>
</evidence>
<name>A0AAJ0HE06_9PEZI</name>
<dbReference type="Pfam" id="PF01753">
    <property type="entry name" value="zf-MYND"/>
    <property type="match status" value="1"/>
</dbReference>
<evidence type="ECO:0000256" key="3">
    <source>
        <dbReference type="ARBA" id="ARBA00022833"/>
    </source>
</evidence>
<gene>
    <name evidence="7" type="ORF">B0T25DRAFT_230661</name>
</gene>
<dbReference type="GO" id="GO:0008270">
    <property type="term" value="F:zinc ion binding"/>
    <property type="evidence" value="ECO:0007669"/>
    <property type="project" value="UniProtKB-KW"/>
</dbReference>
<evidence type="ECO:0000256" key="2">
    <source>
        <dbReference type="ARBA" id="ARBA00022771"/>
    </source>
</evidence>
<evidence type="ECO:0000256" key="4">
    <source>
        <dbReference type="PROSITE-ProRule" id="PRU00134"/>
    </source>
</evidence>
<keyword evidence="1" id="KW-0479">Metal-binding</keyword>
<feature type="region of interest" description="Disordered" evidence="5">
    <location>
        <begin position="492"/>
        <end position="514"/>
    </location>
</feature>
<reference evidence="7" key="2">
    <citation type="submission" date="2023-06" db="EMBL/GenBank/DDBJ databases">
        <authorList>
            <consortium name="Lawrence Berkeley National Laboratory"/>
            <person name="Haridas S."/>
            <person name="Hensen N."/>
            <person name="Bonometti L."/>
            <person name="Westerberg I."/>
            <person name="Brannstrom I.O."/>
            <person name="Guillou S."/>
            <person name="Cros-Aarteil S."/>
            <person name="Calhoun S."/>
            <person name="Kuo A."/>
            <person name="Mondo S."/>
            <person name="Pangilinan J."/>
            <person name="Riley R."/>
            <person name="Labutti K."/>
            <person name="Andreopoulos B."/>
            <person name="Lipzen A."/>
            <person name="Chen C."/>
            <person name="Yanf M."/>
            <person name="Daum C."/>
            <person name="Ng V."/>
            <person name="Clum A."/>
            <person name="Steindorff A."/>
            <person name="Ohm R."/>
            <person name="Martin F."/>
            <person name="Silar P."/>
            <person name="Natvig D."/>
            <person name="Lalanne C."/>
            <person name="Gautier V."/>
            <person name="Ament-Velasquez S.L."/>
            <person name="Kruys A."/>
            <person name="Hutchinson M.I."/>
            <person name="Powell A.J."/>
            <person name="Barry K."/>
            <person name="Miller A.N."/>
            <person name="Grigoriev I.V."/>
            <person name="Debuchy R."/>
            <person name="Gladieux P."/>
            <person name="Thoren M.H."/>
            <person name="Johannesson H."/>
        </authorList>
    </citation>
    <scope>NUCLEOTIDE SEQUENCE</scope>
    <source>
        <strain evidence="7">CBS 955.72</strain>
    </source>
</reference>